<name>A0AAF0J8A8_9BASI</name>
<keyword evidence="2" id="KW-0808">Transferase</keyword>
<proteinExistence type="inferred from homology"/>
<dbReference type="PANTHER" id="PTHR31121:SF6">
    <property type="entry name" value="ALPHA-1,2 MANNOSYLTRANSFERASE KTR1"/>
    <property type="match status" value="1"/>
</dbReference>
<dbReference type="Proteomes" id="UP001217754">
    <property type="component" value="Chromosome 1"/>
</dbReference>
<dbReference type="GO" id="GO:0005794">
    <property type="term" value="C:Golgi apparatus"/>
    <property type="evidence" value="ECO:0007669"/>
    <property type="project" value="TreeGrafter"/>
</dbReference>
<reference evidence="5" key="1">
    <citation type="submission" date="2023-03" db="EMBL/GenBank/DDBJ databases">
        <title>Mating type loci evolution in Malassezia.</title>
        <authorList>
            <person name="Coelho M.A."/>
        </authorList>
    </citation>
    <scope>NUCLEOTIDE SEQUENCE</scope>
    <source>
        <strain evidence="5">CBS 9431</strain>
    </source>
</reference>
<evidence type="ECO:0000256" key="1">
    <source>
        <dbReference type="ARBA" id="ARBA00007677"/>
    </source>
</evidence>
<comment type="similarity">
    <text evidence="1">Belongs to the glycosyltransferase 15 family.</text>
</comment>
<dbReference type="PIRSF" id="PIRSF018153">
    <property type="entry name" value="Glyco_trans_15"/>
    <property type="match status" value="1"/>
</dbReference>
<feature type="transmembrane region" description="Helical" evidence="4">
    <location>
        <begin position="7"/>
        <end position="24"/>
    </location>
</feature>
<sequence>MTAVSRYLLVAGIVALLLNALLLYRNTYDAKNQVISAGSGAGVANFWSQRPRGAFYALVRNRELGALLESMRDVESTFNNRADTRYPYVFLNDEPFTDRFMRYVRAATKADIHFGLVPAEEWDVPSSFNMTKAKEEWEKLAQQNVLYARSKSYRQMCRYQSGFFMNHELLRNFDYAWRIEPGVSYFCKMSDEDPFRVMRDGKKKYGWAISLREDPRTVPSLYKTALQFRKEYPQYARNTSMLPFSVRKFNQGYNMCHFEITDLNWLRSEEYQAYFQYLSKTNGFFSERWGDAPVRSLAVSLFLEKDEVHYFNEIGYRHPPIQHCPIAKPGKCACVPDDSLSEEYSPSRLNCLFKWEQIHGKDPDMEYERLRVLALET</sequence>
<dbReference type="GO" id="GO:0016020">
    <property type="term" value="C:membrane"/>
    <property type="evidence" value="ECO:0007669"/>
    <property type="project" value="InterPro"/>
</dbReference>
<dbReference type="Pfam" id="PF01793">
    <property type="entry name" value="Glyco_transf_15"/>
    <property type="match status" value="1"/>
</dbReference>
<keyword evidence="4" id="KW-0812">Transmembrane</keyword>
<dbReference type="PANTHER" id="PTHR31121">
    <property type="entry name" value="ALPHA-1,2 MANNOSYLTRANSFERASE KTR1"/>
    <property type="match status" value="1"/>
</dbReference>
<protein>
    <submittedName>
        <fullName evidence="5">Uncharacterized protein</fullName>
    </submittedName>
</protein>
<dbReference type="GO" id="GO:0006487">
    <property type="term" value="P:protein N-linked glycosylation"/>
    <property type="evidence" value="ECO:0007669"/>
    <property type="project" value="TreeGrafter"/>
</dbReference>
<dbReference type="GO" id="GO:0000026">
    <property type="term" value="F:alpha-1,2-mannosyltransferase activity"/>
    <property type="evidence" value="ECO:0007669"/>
    <property type="project" value="TreeGrafter"/>
</dbReference>
<keyword evidence="4" id="KW-0472">Membrane</keyword>
<evidence type="ECO:0000256" key="4">
    <source>
        <dbReference type="SAM" id="Phobius"/>
    </source>
</evidence>
<dbReference type="GO" id="GO:0000032">
    <property type="term" value="P:cell wall mannoprotein biosynthetic process"/>
    <property type="evidence" value="ECO:0007669"/>
    <property type="project" value="TreeGrafter"/>
</dbReference>
<accession>A0AAF0J8A8</accession>
<dbReference type="InterPro" id="IPR029044">
    <property type="entry name" value="Nucleotide-diphossugar_trans"/>
</dbReference>
<dbReference type="EMBL" id="CP119958">
    <property type="protein sequence ID" value="WFD37108.1"/>
    <property type="molecule type" value="Genomic_DNA"/>
</dbReference>
<evidence type="ECO:0000313" key="5">
    <source>
        <dbReference type="EMBL" id="WFD37108.1"/>
    </source>
</evidence>
<dbReference type="SUPFAM" id="SSF53448">
    <property type="entry name" value="Nucleotide-diphospho-sugar transferases"/>
    <property type="match status" value="1"/>
</dbReference>
<evidence type="ECO:0000256" key="2">
    <source>
        <dbReference type="ARBA" id="ARBA00022679"/>
    </source>
</evidence>
<keyword evidence="6" id="KW-1185">Reference proteome</keyword>
<evidence type="ECO:0000313" key="6">
    <source>
        <dbReference type="Proteomes" id="UP001217754"/>
    </source>
</evidence>
<dbReference type="Gene3D" id="3.90.550.10">
    <property type="entry name" value="Spore Coat Polysaccharide Biosynthesis Protein SpsA, Chain A"/>
    <property type="match status" value="1"/>
</dbReference>
<organism evidence="5 6">
    <name type="scientific">Malassezia japonica</name>
    <dbReference type="NCBI Taxonomy" id="223818"/>
    <lineage>
        <taxon>Eukaryota</taxon>
        <taxon>Fungi</taxon>
        <taxon>Dikarya</taxon>
        <taxon>Basidiomycota</taxon>
        <taxon>Ustilaginomycotina</taxon>
        <taxon>Malasseziomycetes</taxon>
        <taxon>Malasseziales</taxon>
        <taxon>Malasseziaceae</taxon>
        <taxon>Malassezia</taxon>
    </lineage>
</organism>
<dbReference type="RefSeq" id="XP_060120005.1">
    <property type="nucleotide sequence ID" value="XM_060264022.1"/>
</dbReference>
<dbReference type="AlphaFoldDB" id="A0AAF0J8A8"/>
<dbReference type="InterPro" id="IPR002685">
    <property type="entry name" value="Glyco_trans_15"/>
</dbReference>
<feature type="active site" description="Nucleophile" evidence="3">
    <location>
        <position position="259"/>
    </location>
</feature>
<keyword evidence="4" id="KW-1133">Transmembrane helix</keyword>
<gene>
    <name evidence="5" type="ORF">MJAP1_000050</name>
</gene>
<evidence type="ECO:0000256" key="3">
    <source>
        <dbReference type="PIRSR" id="PIRSR018153-1"/>
    </source>
</evidence>
<dbReference type="GeneID" id="85223699"/>